<evidence type="ECO:0000256" key="2">
    <source>
        <dbReference type="ARBA" id="ARBA00022723"/>
    </source>
</evidence>
<comment type="caution">
    <text evidence="5">The sequence shown here is derived from an EMBL/GenBank/DDBJ whole genome shotgun (WGS) entry which is preliminary data.</text>
</comment>
<dbReference type="PROSITE" id="PS51257">
    <property type="entry name" value="PROKAR_LIPOPROTEIN"/>
    <property type="match status" value="1"/>
</dbReference>
<feature type="chain" id="PRO_5046608448" evidence="4">
    <location>
        <begin position="27"/>
        <end position="250"/>
    </location>
</feature>
<keyword evidence="6" id="KW-1185">Reference proteome</keyword>
<comment type="similarity">
    <text evidence="1">Belongs to the bacterial solute-binding protein ModA family.</text>
</comment>
<dbReference type="Pfam" id="PF13531">
    <property type="entry name" value="SBP_bac_11"/>
    <property type="match status" value="1"/>
</dbReference>
<keyword evidence="2" id="KW-0479">Metal-binding</keyword>
<feature type="signal peptide" evidence="4">
    <location>
        <begin position="1"/>
        <end position="26"/>
    </location>
</feature>
<dbReference type="InterPro" id="IPR050682">
    <property type="entry name" value="ModA/WtpA"/>
</dbReference>
<dbReference type="PIRSF" id="PIRSF004846">
    <property type="entry name" value="ModA"/>
    <property type="match status" value="1"/>
</dbReference>
<sequence length="250" mass="25703">MTARAWRLMSVPVAAALAMGAGGCGASEGDDKTVTVLAAASLTESFTTLARAYEKVHPGTHVEVSFAASSTIVTQLSHDAPADVVALADTEAPKKLPKDLAEGKAWTPFATNRLEIVTPRGNPAHVTGLADLAKVDTVLCAKEVPCGRAAHKALTKAKVAPHVVSYEKDVKATLAKVVAGDAEAALVYATDASSARSKVSGVEVPTASNVTTTLPITAWSDTADAKGFAQFVRGDEGRRVLQGNGFGLPG</sequence>
<gene>
    <name evidence="5" type="primary">modA</name>
    <name evidence="5" type="ORF">GCM10009762_22480</name>
</gene>
<dbReference type="PANTHER" id="PTHR30632">
    <property type="entry name" value="MOLYBDATE-BINDING PERIPLASMIC PROTEIN"/>
    <property type="match status" value="1"/>
</dbReference>
<reference evidence="5 6" key="1">
    <citation type="journal article" date="2019" name="Int. J. Syst. Evol. Microbiol.">
        <title>The Global Catalogue of Microorganisms (GCM) 10K type strain sequencing project: providing services to taxonomists for standard genome sequencing and annotation.</title>
        <authorList>
            <consortium name="The Broad Institute Genomics Platform"/>
            <consortium name="The Broad Institute Genome Sequencing Center for Infectious Disease"/>
            <person name="Wu L."/>
            <person name="Ma J."/>
        </authorList>
    </citation>
    <scope>NUCLEOTIDE SEQUENCE [LARGE SCALE GENOMIC DNA]</scope>
    <source>
        <strain evidence="5 6">JCM 14588</strain>
    </source>
</reference>
<protein>
    <submittedName>
        <fullName evidence="5">Molybdate ABC transporter substrate-binding protein</fullName>
    </submittedName>
</protein>
<evidence type="ECO:0000256" key="3">
    <source>
        <dbReference type="ARBA" id="ARBA00022729"/>
    </source>
</evidence>
<dbReference type="SUPFAM" id="SSF53850">
    <property type="entry name" value="Periplasmic binding protein-like II"/>
    <property type="match status" value="1"/>
</dbReference>
<proteinExistence type="inferred from homology"/>
<dbReference type="NCBIfam" id="TIGR01256">
    <property type="entry name" value="modA"/>
    <property type="match status" value="1"/>
</dbReference>
<name>A0ABN2BXL9_9MICO</name>
<dbReference type="Proteomes" id="UP001501288">
    <property type="component" value="Unassembled WGS sequence"/>
</dbReference>
<evidence type="ECO:0000313" key="5">
    <source>
        <dbReference type="EMBL" id="GAA1548769.1"/>
    </source>
</evidence>
<organism evidence="5 6">
    <name type="scientific">Dermacoccus barathri</name>
    <dbReference type="NCBI Taxonomy" id="322601"/>
    <lineage>
        <taxon>Bacteria</taxon>
        <taxon>Bacillati</taxon>
        <taxon>Actinomycetota</taxon>
        <taxon>Actinomycetes</taxon>
        <taxon>Micrococcales</taxon>
        <taxon>Dermacoccaceae</taxon>
        <taxon>Dermacoccus</taxon>
    </lineage>
</organism>
<dbReference type="InterPro" id="IPR005950">
    <property type="entry name" value="ModA"/>
</dbReference>
<evidence type="ECO:0000256" key="1">
    <source>
        <dbReference type="ARBA" id="ARBA00009175"/>
    </source>
</evidence>
<accession>A0ABN2BXL9</accession>
<dbReference type="EMBL" id="BAAANV010000045">
    <property type="protein sequence ID" value="GAA1548769.1"/>
    <property type="molecule type" value="Genomic_DNA"/>
</dbReference>
<evidence type="ECO:0000256" key="4">
    <source>
        <dbReference type="SAM" id="SignalP"/>
    </source>
</evidence>
<dbReference type="RefSeq" id="WP_206609371.1">
    <property type="nucleotide sequence ID" value="NZ_BAAANV010000045.1"/>
</dbReference>
<evidence type="ECO:0000313" key="6">
    <source>
        <dbReference type="Proteomes" id="UP001501288"/>
    </source>
</evidence>
<dbReference type="PANTHER" id="PTHR30632:SF0">
    <property type="entry name" value="SULFATE-BINDING PROTEIN"/>
    <property type="match status" value="1"/>
</dbReference>
<keyword evidence="3 4" id="KW-0732">Signal</keyword>
<dbReference type="Gene3D" id="3.40.190.10">
    <property type="entry name" value="Periplasmic binding protein-like II"/>
    <property type="match status" value="2"/>
</dbReference>